<dbReference type="InterPro" id="IPR004101">
    <property type="entry name" value="Mur_ligase_C"/>
</dbReference>
<dbReference type="GO" id="GO:0008841">
    <property type="term" value="F:dihydrofolate synthase activity"/>
    <property type="evidence" value="ECO:0007669"/>
    <property type="project" value="TreeGrafter"/>
</dbReference>
<dbReference type="GO" id="GO:0005829">
    <property type="term" value="C:cytosol"/>
    <property type="evidence" value="ECO:0007669"/>
    <property type="project" value="TreeGrafter"/>
</dbReference>
<evidence type="ECO:0000259" key="8">
    <source>
        <dbReference type="Pfam" id="PF08245"/>
    </source>
</evidence>
<dbReference type="PIRSF" id="PIRSF001563">
    <property type="entry name" value="Folylpolyglu_synth"/>
    <property type="match status" value="1"/>
</dbReference>
<feature type="domain" description="Mur ligase central" evidence="8">
    <location>
        <begin position="30"/>
        <end position="176"/>
    </location>
</feature>
<dbReference type="GO" id="GO:0005739">
    <property type="term" value="C:mitochondrion"/>
    <property type="evidence" value="ECO:0007669"/>
    <property type="project" value="TreeGrafter"/>
</dbReference>
<accession>A0A438N3Z0</accession>
<dbReference type="Proteomes" id="UP000288859">
    <property type="component" value="Unassembled WGS sequence"/>
</dbReference>
<dbReference type="InterPro" id="IPR036615">
    <property type="entry name" value="Mur_ligase_C_dom_sf"/>
</dbReference>
<dbReference type="UniPathway" id="UPA00850"/>
<dbReference type="InterPro" id="IPR013221">
    <property type="entry name" value="Mur_ligase_cen"/>
</dbReference>
<evidence type="ECO:0000313" key="10">
    <source>
        <dbReference type="Proteomes" id="UP000288859"/>
    </source>
</evidence>
<dbReference type="OrthoDB" id="5212574at2759"/>
<evidence type="ECO:0000256" key="2">
    <source>
        <dbReference type="ARBA" id="ARBA00022598"/>
    </source>
</evidence>
<keyword evidence="2" id="KW-0436">Ligase</keyword>
<dbReference type="Pfam" id="PF02875">
    <property type="entry name" value="Mur_ligase_C"/>
    <property type="match status" value="1"/>
</dbReference>
<dbReference type="InterPro" id="IPR036565">
    <property type="entry name" value="Mur-like_cat_sf"/>
</dbReference>
<dbReference type="EMBL" id="NAJM01000024">
    <property type="protein sequence ID" value="RVX70265.1"/>
    <property type="molecule type" value="Genomic_DNA"/>
</dbReference>
<dbReference type="NCBIfam" id="TIGR01499">
    <property type="entry name" value="folC"/>
    <property type="match status" value="1"/>
</dbReference>
<dbReference type="Gene3D" id="3.40.1190.10">
    <property type="entry name" value="Mur-like, catalytic domain"/>
    <property type="match status" value="1"/>
</dbReference>
<name>A0A438N3Z0_EXOME</name>
<comment type="similarity">
    <text evidence="1">Belongs to the folylpolyglutamate synthase family.</text>
</comment>
<evidence type="ECO:0000256" key="6">
    <source>
        <dbReference type="ARBA" id="ARBA00022842"/>
    </source>
</evidence>
<evidence type="ECO:0000256" key="1">
    <source>
        <dbReference type="ARBA" id="ARBA00008276"/>
    </source>
</evidence>
<keyword evidence="5" id="KW-0067">ATP-binding</keyword>
<proteinExistence type="inferred from homology"/>
<keyword evidence="3" id="KW-0479">Metal-binding</keyword>
<dbReference type="SUPFAM" id="SSF53623">
    <property type="entry name" value="MurD-like peptide ligases, catalytic domain"/>
    <property type="match status" value="1"/>
</dbReference>
<evidence type="ECO:0000256" key="3">
    <source>
        <dbReference type="ARBA" id="ARBA00022723"/>
    </source>
</evidence>
<comment type="caution">
    <text evidence="9">The sequence shown here is derived from an EMBL/GenBank/DDBJ whole genome shotgun (WGS) entry which is preliminary data.</text>
</comment>
<evidence type="ECO:0000259" key="7">
    <source>
        <dbReference type="Pfam" id="PF02875"/>
    </source>
</evidence>
<dbReference type="GO" id="GO:0005524">
    <property type="term" value="F:ATP binding"/>
    <property type="evidence" value="ECO:0007669"/>
    <property type="project" value="UniProtKB-KW"/>
</dbReference>
<dbReference type="GO" id="GO:0046872">
    <property type="term" value="F:metal ion binding"/>
    <property type="evidence" value="ECO:0007669"/>
    <property type="project" value="UniProtKB-KW"/>
</dbReference>
<evidence type="ECO:0000256" key="5">
    <source>
        <dbReference type="ARBA" id="ARBA00022840"/>
    </source>
</evidence>
<keyword evidence="6" id="KW-0460">Magnesium</keyword>
<keyword evidence="4" id="KW-0547">Nucleotide-binding</keyword>
<dbReference type="PANTHER" id="PTHR11136">
    <property type="entry name" value="FOLYLPOLYGLUTAMATE SYNTHASE-RELATED"/>
    <property type="match status" value="1"/>
</dbReference>
<evidence type="ECO:0000256" key="4">
    <source>
        <dbReference type="ARBA" id="ARBA00022741"/>
    </source>
</evidence>
<dbReference type="Pfam" id="PF08245">
    <property type="entry name" value="Mur_ligase_M"/>
    <property type="match status" value="1"/>
</dbReference>
<dbReference type="SUPFAM" id="SSF53244">
    <property type="entry name" value="MurD-like peptide ligases, peptide-binding domain"/>
    <property type="match status" value="1"/>
</dbReference>
<dbReference type="Gene3D" id="3.90.190.20">
    <property type="entry name" value="Mur ligase, C-terminal domain"/>
    <property type="match status" value="1"/>
</dbReference>
<dbReference type="PROSITE" id="PS01012">
    <property type="entry name" value="FOLYLPOLYGLU_SYNT_2"/>
    <property type="match status" value="1"/>
</dbReference>
<feature type="domain" description="Mur ligase C-terminal" evidence="7">
    <location>
        <begin position="309"/>
        <end position="432"/>
    </location>
</feature>
<dbReference type="PROSITE" id="PS01011">
    <property type="entry name" value="FOLYLPOLYGLU_SYNT_1"/>
    <property type="match status" value="1"/>
</dbReference>
<dbReference type="GO" id="GO:0004326">
    <property type="term" value="F:tetrahydrofolylpolyglutamate synthase activity"/>
    <property type="evidence" value="ECO:0007669"/>
    <property type="project" value="InterPro"/>
</dbReference>
<reference evidence="9 10" key="1">
    <citation type="submission" date="2017-03" db="EMBL/GenBank/DDBJ databases">
        <title>Genomes of endolithic fungi from Antarctica.</title>
        <authorList>
            <person name="Coleine C."/>
            <person name="Masonjones S."/>
            <person name="Stajich J.E."/>
        </authorList>
    </citation>
    <scope>NUCLEOTIDE SEQUENCE [LARGE SCALE GENOMIC DNA]</scope>
    <source>
        <strain evidence="9 10">CCFEE 6314</strain>
    </source>
</reference>
<evidence type="ECO:0000313" key="9">
    <source>
        <dbReference type="EMBL" id="RVX70265.1"/>
    </source>
</evidence>
<dbReference type="InterPro" id="IPR018109">
    <property type="entry name" value="Folylpolyglutamate_synth_CS"/>
</dbReference>
<sequence>MINLGLSRITSLLQPLFSTHTVLPWRAIHIAGTNGKGSTATYISTLLSHQGYKVGRFTSPHLVHRWDCISLNQRTVDKDVFLAMEGEVQKRSREQGINATEFEVLTAVAFELFTRHGMEFGVVECGLGGRLDATNVLREQDVEVAVLTKVGLDHQDFLGDTVQKIAEEKAGIFKRGVAVVVDQSNEPCVLDVVRAKVKDVNAGDARSSRFLVQLPSELEAAALNEPGVTAMNLADHQQQNLTTALGAFHHVMEHRQSKIVVEQRMQSTIRDLPGLIQQSHASIRGRLETLTLPPHLIPSSISNEQKKMNTPFQVLVDGAHNPQAAVALAKHIRDHIRGPSNLPIIWVMSLKRDKDISTFIKTVVAPGDHVVTCVFAPVESMPWVSSMDPYELAKEVTRIMGDQEHHHVEVGLDPKSGHPTVAAAIRRAVSISMSASPDTGSSSLDEGGISRADRIPICIAGSLYLVGDVMRAVDDTEN</sequence>
<dbReference type="VEuPathDB" id="FungiDB:PV10_08347"/>
<dbReference type="AlphaFoldDB" id="A0A438N3Z0"/>
<dbReference type="InterPro" id="IPR001645">
    <property type="entry name" value="Folylpolyglutamate_synth"/>
</dbReference>
<organism evidence="9 10">
    <name type="scientific">Exophiala mesophila</name>
    <name type="common">Black yeast-like fungus</name>
    <dbReference type="NCBI Taxonomy" id="212818"/>
    <lineage>
        <taxon>Eukaryota</taxon>
        <taxon>Fungi</taxon>
        <taxon>Dikarya</taxon>
        <taxon>Ascomycota</taxon>
        <taxon>Pezizomycotina</taxon>
        <taxon>Eurotiomycetes</taxon>
        <taxon>Chaetothyriomycetidae</taxon>
        <taxon>Chaetothyriales</taxon>
        <taxon>Herpotrichiellaceae</taxon>
        <taxon>Exophiala</taxon>
    </lineage>
</organism>
<dbReference type="PANTHER" id="PTHR11136:SF0">
    <property type="entry name" value="DIHYDROFOLATE SYNTHETASE-RELATED"/>
    <property type="match status" value="1"/>
</dbReference>
<gene>
    <name evidence="9" type="ORF">B0A52_05598</name>
</gene>
<protein>
    <submittedName>
        <fullName evidence="9">Uncharacterized protein</fullName>
    </submittedName>
</protein>